<dbReference type="AlphaFoldDB" id="A0A7R9F215"/>
<dbReference type="EMBL" id="OD567372">
    <property type="protein sequence ID" value="CAD7445564.1"/>
    <property type="molecule type" value="Genomic_DNA"/>
</dbReference>
<dbReference type="SUPFAM" id="SSF55418">
    <property type="entry name" value="eIF4e-like"/>
    <property type="match status" value="1"/>
</dbReference>
<dbReference type="PROSITE" id="PS00813">
    <property type="entry name" value="IF4E"/>
    <property type="match status" value="1"/>
</dbReference>
<organism evidence="8">
    <name type="scientific">Timema bartmani</name>
    <dbReference type="NCBI Taxonomy" id="61472"/>
    <lineage>
        <taxon>Eukaryota</taxon>
        <taxon>Metazoa</taxon>
        <taxon>Ecdysozoa</taxon>
        <taxon>Arthropoda</taxon>
        <taxon>Hexapoda</taxon>
        <taxon>Insecta</taxon>
        <taxon>Pterygota</taxon>
        <taxon>Neoptera</taxon>
        <taxon>Polyneoptera</taxon>
        <taxon>Phasmatodea</taxon>
        <taxon>Timematodea</taxon>
        <taxon>Timematoidea</taxon>
        <taxon>Timematidae</taxon>
        <taxon>Timema</taxon>
    </lineage>
</organism>
<dbReference type="GO" id="GO:0016281">
    <property type="term" value="C:eukaryotic translation initiation factor 4F complex"/>
    <property type="evidence" value="ECO:0007669"/>
    <property type="project" value="TreeGrafter"/>
</dbReference>
<sequence length="184" mass="20917">MAGYPLLEMTYGFGMHGVKHVDVNCCNSHMDSCHNVLGRLRLFHHIKQASELKQGCDYSLFKKGILPMWEDDANKRGGRWLINLEKKHRGHDLNNYWLEVLLCLIGEAFDDYHEDVCGAVVNIRAKGDKIGIWTADALKSQSVLEIGRKVKTRLNINRNMPIGYQIHKDTMAKSGSVTKNSYTV</sequence>
<evidence type="ECO:0000256" key="2">
    <source>
        <dbReference type="ARBA" id="ARBA00022540"/>
    </source>
</evidence>
<evidence type="ECO:0000256" key="5">
    <source>
        <dbReference type="ARBA" id="ARBA00022917"/>
    </source>
</evidence>
<reference evidence="8" key="1">
    <citation type="submission" date="2020-11" db="EMBL/GenBank/DDBJ databases">
        <authorList>
            <person name="Tran Van P."/>
        </authorList>
    </citation>
    <scope>NUCLEOTIDE SEQUENCE</scope>
</reference>
<keyword evidence="4 7" id="KW-0694">RNA-binding</keyword>
<proteinExistence type="inferred from homology"/>
<dbReference type="GO" id="GO:0000340">
    <property type="term" value="F:RNA 7-methylguanosine cap binding"/>
    <property type="evidence" value="ECO:0007669"/>
    <property type="project" value="TreeGrafter"/>
</dbReference>
<evidence type="ECO:0000256" key="4">
    <source>
        <dbReference type="ARBA" id="ARBA00022884"/>
    </source>
</evidence>
<dbReference type="Gene3D" id="3.30.760.10">
    <property type="entry name" value="RNA Cap, Translation Initiation Factor Eif4e"/>
    <property type="match status" value="1"/>
</dbReference>
<keyword evidence="3" id="KW-0810">Translation regulation</keyword>
<dbReference type="PANTHER" id="PTHR11960">
    <property type="entry name" value="EUKARYOTIC TRANSLATION INITIATION FACTOR 4E RELATED"/>
    <property type="match status" value="1"/>
</dbReference>
<accession>A0A7R9F215</accession>
<evidence type="ECO:0000256" key="3">
    <source>
        <dbReference type="ARBA" id="ARBA00022845"/>
    </source>
</evidence>
<evidence type="ECO:0000256" key="6">
    <source>
        <dbReference type="ARBA" id="ARBA00032656"/>
    </source>
</evidence>
<dbReference type="Pfam" id="PF01652">
    <property type="entry name" value="IF4E"/>
    <property type="match status" value="1"/>
</dbReference>
<keyword evidence="5 7" id="KW-0648">Protein biosynthesis</keyword>
<gene>
    <name evidence="8" type="ORF">TBIB3V08_LOCUS7915</name>
</gene>
<comment type="similarity">
    <text evidence="1 7">Belongs to the eukaryotic initiation factor 4E family.</text>
</comment>
<dbReference type="InterPro" id="IPR019770">
    <property type="entry name" value="TIF_eIF_4E_CS"/>
</dbReference>
<dbReference type="InterPro" id="IPR001040">
    <property type="entry name" value="TIF_eIF_4E"/>
</dbReference>
<dbReference type="GO" id="GO:0003743">
    <property type="term" value="F:translation initiation factor activity"/>
    <property type="evidence" value="ECO:0007669"/>
    <property type="project" value="UniProtKB-KW"/>
</dbReference>
<protein>
    <recommendedName>
        <fullName evidence="6">eIF-4F 25 kDa subunit</fullName>
    </recommendedName>
</protein>
<evidence type="ECO:0000313" key="8">
    <source>
        <dbReference type="EMBL" id="CAD7445564.1"/>
    </source>
</evidence>
<dbReference type="PANTHER" id="PTHR11960:SF8">
    <property type="entry name" value="EUKARYOTIC TRANSLATION INITIATION FACTOR 4E1-RELATED"/>
    <property type="match status" value="1"/>
</dbReference>
<evidence type="ECO:0000256" key="7">
    <source>
        <dbReference type="RuleBase" id="RU004374"/>
    </source>
</evidence>
<evidence type="ECO:0000256" key="1">
    <source>
        <dbReference type="ARBA" id="ARBA00009860"/>
    </source>
</evidence>
<keyword evidence="2 7" id="KW-0396">Initiation factor</keyword>
<dbReference type="GO" id="GO:0006417">
    <property type="term" value="P:regulation of translation"/>
    <property type="evidence" value="ECO:0007669"/>
    <property type="project" value="UniProtKB-KW"/>
</dbReference>
<dbReference type="InterPro" id="IPR023398">
    <property type="entry name" value="TIF_eIF4e-like"/>
</dbReference>
<name>A0A7R9F215_9NEOP</name>